<evidence type="ECO:0000256" key="1">
    <source>
        <dbReference type="SAM" id="Coils"/>
    </source>
</evidence>
<dbReference type="RefSeq" id="WP_074258107.1">
    <property type="nucleotide sequence ID" value="NZ_FSRL01000002.1"/>
</dbReference>
<evidence type="ECO:0000313" key="3">
    <source>
        <dbReference type="Proteomes" id="UP000184932"/>
    </source>
</evidence>
<reference evidence="3" key="1">
    <citation type="submission" date="2016-11" db="EMBL/GenBank/DDBJ databases">
        <authorList>
            <person name="Varghese N."/>
            <person name="Submissions S."/>
        </authorList>
    </citation>
    <scope>NUCLEOTIDE SEQUENCE [LARGE SCALE GENOMIC DNA]</scope>
    <source>
        <strain evidence="3">DSM 29440</strain>
    </source>
</reference>
<dbReference type="Proteomes" id="UP000184932">
    <property type="component" value="Unassembled WGS sequence"/>
</dbReference>
<keyword evidence="1" id="KW-0175">Coiled coil</keyword>
<keyword evidence="2" id="KW-0969">Cilium</keyword>
<dbReference type="STRING" id="1217970.SAMN05444002_3966"/>
<gene>
    <name evidence="2" type="ORF">SAMN05444002_3966</name>
</gene>
<dbReference type="AlphaFoldDB" id="A0A1N6IJ99"/>
<evidence type="ECO:0000313" key="2">
    <source>
        <dbReference type="EMBL" id="SIO32110.1"/>
    </source>
</evidence>
<proteinExistence type="predicted"/>
<name>A0A1N6IJ99_9RHOB</name>
<accession>A0A1N6IJ99</accession>
<sequence>MAGRGKPRRRLRQKLGRGLLTTLAALLLASATLRLTGGTGAALAREVANRMTGAEQAEAPVVAGCEPEPEIAALLAALGARETAVTAREAAVSDELLALARAREEVAREMAVLREAEAQLEETLALADGAAENDLARLTRMYEVMKPKEAAALFEEMDPVFAAGFLGRMQPERAAAVLAGMEPKAAYRLSLILAGRNGTVPTE</sequence>
<protein>
    <submittedName>
        <fullName evidence="2">Flagellar motility protein MotE, a chaperone for MotC folding</fullName>
    </submittedName>
</protein>
<dbReference type="EMBL" id="FSRL01000002">
    <property type="protein sequence ID" value="SIO32110.1"/>
    <property type="molecule type" value="Genomic_DNA"/>
</dbReference>
<keyword evidence="3" id="KW-1185">Reference proteome</keyword>
<organism evidence="2 3">
    <name type="scientific">Vannielia litorea</name>
    <dbReference type="NCBI Taxonomy" id="1217970"/>
    <lineage>
        <taxon>Bacteria</taxon>
        <taxon>Pseudomonadati</taxon>
        <taxon>Pseudomonadota</taxon>
        <taxon>Alphaproteobacteria</taxon>
        <taxon>Rhodobacterales</taxon>
        <taxon>Paracoccaceae</taxon>
        <taxon>Vannielia</taxon>
    </lineage>
</organism>
<feature type="coiled-coil region" evidence="1">
    <location>
        <begin position="99"/>
        <end position="133"/>
    </location>
</feature>
<keyword evidence="2" id="KW-0966">Cell projection</keyword>
<keyword evidence="2" id="KW-0282">Flagellum</keyword>
<dbReference type="SUPFAM" id="SSF158791">
    <property type="entry name" value="MgtE N-terminal domain-like"/>
    <property type="match status" value="1"/>
</dbReference>